<evidence type="ECO:0000313" key="2">
    <source>
        <dbReference type="EMBL" id="KAK3754465.1"/>
    </source>
</evidence>
<proteinExistence type="predicted"/>
<comment type="caution">
    <text evidence="2">The sequence shown here is derived from an EMBL/GenBank/DDBJ whole genome shotgun (WGS) entry which is preliminary data.</text>
</comment>
<feature type="region of interest" description="Disordered" evidence="1">
    <location>
        <begin position="1"/>
        <end position="44"/>
    </location>
</feature>
<feature type="compositionally biased region" description="Polar residues" evidence="1">
    <location>
        <begin position="10"/>
        <end position="23"/>
    </location>
</feature>
<gene>
    <name evidence="2" type="ORF">RRG08_019509</name>
</gene>
<dbReference type="EMBL" id="JAWDGP010005674">
    <property type="protein sequence ID" value="KAK3754465.1"/>
    <property type="molecule type" value="Genomic_DNA"/>
</dbReference>
<evidence type="ECO:0000256" key="1">
    <source>
        <dbReference type="SAM" id="MobiDB-lite"/>
    </source>
</evidence>
<evidence type="ECO:0000313" key="3">
    <source>
        <dbReference type="Proteomes" id="UP001283361"/>
    </source>
</evidence>
<keyword evidence="3" id="KW-1185">Reference proteome</keyword>
<accession>A0AAE1D2Y1</accession>
<dbReference type="AlphaFoldDB" id="A0AAE1D2Y1"/>
<name>A0AAE1D2Y1_9GAST</name>
<sequence>MHTTDRKQTEQGNSQPAQTASNNKTDENLACPTSRRFTDTAPSRRKYKIYSPEIRLGFSKLTSKTRPHEVRVTRRDAGELGLGKGHIKDHGALTQKMNFRYANYPRVTRLPVMRGRLKS</sequence>
<protein>
    <submittedName>
        <fullName evidence="2">Uncharacterized protein</fullName>
    </submittedName>
</protein>
<reference evidence="2" key="1">
    <citation type="journal article" date="2023" name="G3 (Bethesda)">
        <title>A reference genome for the long-term kleptoplast-retaining sea slug Elysia crispata morphotype clarki.</title>
        <authorList>
            <person name="Eastman K.E."/>
            <person name="Pendleton A.L."/>
            <person name="Shaikh M.A."/>
            <person name="Suttiyut T."/>
            <person name="Ogas R."/>
            <person name="Tomko P."/>
            <person name="Gavelis G."/>
            <person name="Widhalm J.R."/>
            <person name="Wisecaver J.H."/>
        </authorList>
    </citation>
    <scope>NUCLEOTIDE SEQUENCE</scope>
    <source>
        <strain evidence="2">ECLA1</strain>
    </source>
</reference>
<dbReference type="Proteomes" id="UP001283361">
    <property type="component" value="Unassembled WGS sequence"/>
</dbReference>
<organism evidence="2 3">
    <name type="scientific">Elysia crispata</name>
    <name type="common">lettuce slug</name>
    <dbReference type="NCBI Taxonomy" id="231223"/>
    <lineage>
        <taxon>Eukaryota</taxon>
        <taxon>Metazoa</taxon>
        <taxon>Spiralia</taxon>
        <taxon>Lophotrochozoa</taxon>
        <taxon>Mollusca</taxon>
        <taxon>Gastropoda</taxon>
        <taxon>Heterobranchia</taxon>
        <taxon>Euthyneura</taxon>
        <taxon>Panpulmonata</taxon>
        <taxon>Sacoglossa</taxon>
        <taxon>Placobranchoidea</taxon>
        <taxon>Plakobranchidae</taxon>
        <taxon>Elysia</taxon>
    </lineage>
</organism>